<evidence type="ECO:0000313" key="2">
    <source>
        <dbReference type="Proteomes" id="UP000823941"/>
    </source>
</evidence>
<reference evidence="1 2" key="1">
    <citation type="submission" date="2021-06" db="EMBL/GenBank/DDBJ databases">
        <title>A haploid diamondback moth (Plutella xylostella L.) genome assembly resolves 31 chromosomes and identifies a diamide resistance mutation.</title>
        <authorList>
            <person name="Ward C.M."/>
            <person name="Perry K.D."/>
            <person name="Baker G."/>
            <person name="Powis K."/>
            <person name="Heckel D.G."/>
            <person name="Baxter S.W."/>
        </authorList>
    </citation>
    <scope>NUCLEOTIDE SEQUENCE [LARGE SCALE GENOMIC DNA]</scope>
    <source>
        <strain evidence="1 2">LV</strain>
        <tissue evidence="1">Single pupa</tissue>
    </source>
</reference>
<protein>
    <submittedName>
        <fullName evidence="1">Uncharacterized protein</fullName>
    </submittedName>
</protein>
<gene>
    <name evidence="1" type="ORF">JYU34_010531</name>
</gene>
<accession>A0ABQ7QIP2</accession>
<keyword evidence="2" id="KW-1185">Reference proteome</keyword>
<evidence type="ECO:0000313" key="1">
    <source>
        <dbReference type="EMBL" id="KAG7305071.1"/>
    </source>
</evidence>
<organism evidence="1 2">
    <name type="scientific">Plutella xylostella</name>
    <name type="common">Diamondback moth</name>
    <name type="synonym">Plutella maculipennis</name>
    <dbReference type="NCBI Taxonomy" id="51655"/>
    <lineage>
        <taxon>Eukaryota</taxon>
        <taxon>Metazoa</taxon>
        <taxon>Ecdysozoa</taxon>
        <taxon>Arthropoda</taxon>
        <taxon>Hexapoda</taxon>
        <taxon>Insecta</taxon>
        <taxon>Pterygota</taxon>
        <taxon>Neoptera</taxon>
        <taxon>Endopterygota</taxon>
        <taxon>Lepidoptera</taxon>
        <taxon>Glossata</taxon>
        <taxon>Ditrysia</taxon>
        <taxon>Yponomeutoidea</taxon>
        <taxon>Plutellidae</taxon>
        <taxon>Plutella</taxon>
    </lineage>
</organism>
<proteinExistence type="predicted"/>
<comment type="caution">
    <text evidence="1">The sequence shown here is derived from an EMBL/GenBank/DDBJ whole genome shotgun (WGS) entry which is preliminary data.</text>
</comment>
<name>A0ABQ7QIP2_PLUXY</name>
<dbReference type="EMBL" id="JAHIBW010000014">
    <property type="protein sequence ID" value="KAG7305071.1"/>
    <property type="molecule type" value="Genomic_DNA"/>
</dbReference>
<dbReference type="Proteomes" id="UP000823941">
    <property type="component" value="Chromosome 14"/>
</dbReference>
<sequence length="75" mass="8493">MLFQELKVTNLSEDQEVPVVVEVVENPLTDPTSGVPNKMTSSWPRWKQNVMHDSLTFVCLTLRQALQPNNGKLVN</sequence>